<evidence type="ECO:0000313" key="3">
    <source>
        <dbReference type="EMBL" id="PNP37889.1"/>
    </source>
</evidence>
<dbReference type="Pfam" id="PF22980">
    <property type="entry name" value="Myb_DNA-bind_8"/>
    <property type="match status" value="1"/>
</dbReference>
<dbReference type="Proteomes" id="UP000236546">
    <property type="component" value="Unassembled WGS sequence"/>
</dbReference>
<protein>
    <recommendedName>
        <fullName evidence="2">Myb-like DNA-binding domain-containing protein</fullName>
    </recommendedName>
</protein>
<comment type="caution">
    <text evidence="3">The sequence shown here is derived from an EMBL/GenBank/DDBJ whole genome shotgun (WGS) entry which is preliminary data.</text>
</comment>
<gene>
    <name evidence="3" type="ORF">TGAMA5MH_10230</name>
</gene>
<organism evidence="3 4">
    <name type="scientific">Trichoderma gamsii</name>
    <dbReference type="NCBI Taxonomy" id="398673"/>
    <lineage>
        <taxon>Eukaryota</taxon>
        <taxon>Fungi</taxon>
        <taxon>Dikarya</taxon>
        <taxon>Ascomycota</taxon>
        <taxon>Pezizomycotina</taxon>
        <taxon>Sordariomycetes</taxon>
        <taxon>Hypocreomycetidae</taxon>
        <taxon>Hypocreales</taxon>
        <taxon>Hypocreaceae</taxon>
        <taxon>Trichoderma</taxon>
    </lineage>
</organism>
<feature type="compositionally biased region" description="Basic and acidic residues" evidence="1">
    <location>
        <begin position="96"/>
        <end position="110"/>
    </location>
</feature>
<dbReference type="InterPro" id="IPR054505">
    <property type="entry name" value="Myb_DNA-bind_8"/>
</dbReference>
<sequence length="161" mass="17159">MSKQDPAEQVRFLVSCIGHTTNGRPDFTLVAEELGIVTKAAAQKRYERMLKANGVNSSKPTAAKSDAGDDKAPTTPVKRKPAGASGGSAKKKAKASKKEESDDDMKDPKLVSKPAKSVKKEPKREPKKEPKKEPKDEYESPLSDAPDSGADSDAGTSFDSA</sequence>
<evidence type="ECO:0000313" key="4">
    <source>
        <dbReference type="Proteomes" id="UP000236546"/>
    </source>
</evidence>
<name>A0A2K0SX85_9HYPO</name>
<feature type="compositionally biased region" description="Low complexity" evidence="1">
    <location>
        <begin position="143"/>
        <end position="161"/>
    </location>
</feature>
<dbReference type="AlphaFoldDB" id="A0A2K0SX85"/>
<feature type="region of interest" description="Disordered" evidence="1">
    <location>
        <begin position="50"/>
        <end position="161"/>
    </location>
</feature>
<proteinExistence type="predicted"/>
<feature type="compositionally biased region" description="Basic and acidic residues" evidence="1">
    <location>
        <begin position="118"/>
        <end position="138"/>
    </location>
</feature>
<accession>A0A2K0SX85</accession>
<reference evidence="3 4" key="1">
    <citation type="submission" date="2017-02" db="EMBL/GenBank/DDBJ databases">
        <title>Genomes of Trichoderma spp. with biocontrol activity.</title>
        <authorList>
            <person name="Gardiner D."/>
            <person name="Kazan K."/>
            <person name="Vos C."/>
            <person name="Harvey P."/>
        </authorList>
    </citation>
    <scope>NUCLEOTIDE SEQUENCE [LARGE SCALE GENOMIC DNA]</scope>
    <source>
        <strain evidence="3 4">A5MH</strain>
    </source>
</reference>
<dbReference type="OrthoDB" id="5353914at2759"/>
<evidence type="ECO:0000259" key="2">
    <source>
        <dbReference type="Pfam" id="PF22980"/>
    </source>
</evidence>
<evidence type="ECO:0000256" key="1">
    <source>
        <dbReference type="SAM" id="MobiDB-lite"/>
    </source>
</evidence>
<dbReference type="EMBL" id="MTYH01000126">
    <property type="protein sequence ID" value="PNP37889.1"/>
    <property type="molecule type" value="Genomic_DNA"/>
</dbReference>
<feature type="domain" description="Myb-like DNA-binding" evidence="2">
    <location>
        <begin position="7"/>
        <end position="54"/>
    </location>
</feature>